<dbReference type="Pfam" id="PF02525">
    <property type="entry name" value="Flavodoxin_2"/>
    <property type="match status" value="1"/>
</dbReference>
<evidence type="ECO:0000259" key="3">
    <source>
        <dbReference type="Pfam" id="PF02525"/>
    </source>
</evidence>
<organism evidence="4 5">
    <name type="scientific">Elstera cyanobacteriorum</name>
    <dbReference type="NCBI Taxonomy" id="2022747"/>
    <lineage>
        <taxon>Bacteria</taxon>
        <taxon>Pseudomonadati</taxon>
        <taxon>Pseudomonadota</taxon>
        <taxon>Alphaproteobacteria</taxon>
        <taxon>Rhodospirillales</taxon>
        <taxon>Rhodospirillaceae</taxon>
        <taxon>Elstera</taxon>
    </lineage>
</organism>
<dbReference type="Gene3D" id="3.40.50.360">
    <property type="match status" value="1"/>
</dbReference>
<keyword evidence="2" id="KW-0560">Oxidoreductase</keyword>
<dbReference type="InterPro" id="IPR003680">
    <property type="entry name" value="Flavodoxin_fold"/>
</dbReference>
<accession>A0A255XWM4</accession>
<reference evidence="4 5" key="1">
    <citation type="submission" date="2017-07" db="EMBL/GenBank/DDBJ databases">
        <title>Elstera cyanobacteriorum sp. nov., a novel bacterium isolated from cyanobacterial aggregates in a eutrophic lake.</title>
        <authorList>
            <person name="Cai H."/>
        </authorList>
    </citation>
    <scope>NUCLEOTIDE SEQUENCE [LARGE SCALE GENOMIC DNA]</scope>
    <source>
        <strain evidence="4 5">TH019</strain>
    </source>
</reference>
<dbReference type="InterPro" id="IPR029039">
    <property type="entry name" value="Flavoprotein-like_sf"/>
</dbReference>
<dbReference type="EMBL" id="NOXS01000027">
    <property type="protein sequence ID" value="OYQ20650.1"/>
    <property type="molecule type" value="Genomic_DNA"/>
</dbReference>
<name>A0A255XWM4_9PROT</name>
<keyword evidence="5" id="KW-1185">Reference proteome</keyword>
<evidence type="ECO:0000313" key="4">
    <source>
        <dbReference type="EMBL" id="OYQ20650.1"/>
    </source>
</evidence>
<evidence type="ECO:0000313" key="5">
    <source>
        <dbReference type="Proteomes" id="UP000216361"/>
    </source>
</evidence>
<evidence type="ECO:0000256" key="2">
    <source>
        <dbReference type="ARBA" id="ARBA00023002"/>
    </source>
</evidence>
<dbReference type="SUPFAM" id="SSF52218">
    <property type="entry name" value="Flavoproteins"/>
    <property type="match status" value="1"/>
</dbReference>
<comment type="caution">
    <text evidence="4">The sequence shown here is derived from an EMBL/GenBank/DDBJ whole genome shotgun (WGS) entry which is preliminary data.</text>
</comment>
<dbReference type="OrthoDB" id="9798454at2"/>
<dbReference type="GO" id="GO:0005829">
    <property type="term" value="C:cytosol"/>
    <property type="evidence" value="ECO:0007669"/>
    <property type="project" value="TreeGrafter"/>
</dbReference>
<protein>
    <recommendedName>
        <fullName evidence="3">Flavodoxin-like fold domain-containing protein</fullName>
    </recommendedName>
</protein>
<comment type="similarity">
    <text evidence="1">Belongs to the NAD(P)H dehydrogenase (quinone) family.</text>
</comment>
<feature type="domain" description="Flavodoxin-like fold" evidence="3">
    <location>
        <begin position="4"/>
        <end position="184"/>
    </location>
</feature>
<dbReference type="AlphaFoldDB" id="A0A255XWM4"/>
<dbReference type="GO" id="GO:0003955">
    <property type="term" value="F:NAD(P)H dehydrogenase (quinone) activity"/>
    <property type="evidence" value="ECO:0007669"/>
    <property type="project" value="TreeGrafter"/>
</dbReference>
<evidence type="ECO:0000256" key="1">
    <source>
        <dbReference type="ARBA" id="ARBA00006252"/>
    </source>
</evidence>
<proteinExistence type="inferred from homology"/>
<dbReference type="Proteomes" id="UP000216361">
    <property type="component" value="Unassembled WGS sequence"/>
</dbReference>
<dbReference type="InterPro" id="IPR051545">
    <property type="entry name" value="NAD(P)H_dehydrogenase_qn"/>
</dbReference>
<dbReference type="PANTHER" id="PTHR10204:SF34">
    <property type="entry name" value="NAD(P)H DEHYDROGENASE [QUINONE] 1 ISOFORM 1"/>
    <property type="match status" value="1"/>
</dbReference>
<gene>
    <name evidence="4" type="ORF">CHR90_04130</name>
</gene>
<sequence length="195" mass="21323">MMAKILVLCGHPRAGSFSEALASAYAEAAKQAGHTVTEVALSTLPVGLEVPDYGDFKRQGTAPDWVLTLQAQIAACDHWVIVTPMWWGGVPAKLKALFDAVLLPGFAFRYRTDSPWWDRLLAGRSARVIVTADTPGFFFRWVYGKPLLRQLKGQILGFCGFAPVRFSYLAPLRSSTPDQRQAWLQTAAALGRAGA</sequence>
<dbReference type="PANTHER" id="PTHR10204">
    <property type="entry name" value="NAD P H OXIDOREDUCTASE-RELATED"/>
    <property type="match status" value="1"/>
</dbReference>